<protein>
    <submittedName>
        <fullName evidence="1">Uncharacterized protein</fullName>
    </submittedName>
</protein>
<evidence type="ECO:0000313" key="2">
    <source>
        <dbReference type="Proteomes" id="UP000499080"/>
    </source>
</evidence>
<evidence type="ECO:0000313" key="1">
    <source>
        <dbReference type="EMBL" id="GBM49914.1"/>
    </source>
</evidence>
<keyword evidence="2" id="KW-1185">Reference proteome</keyword>
<dbReference type="AlphaFoldDB" id="A0A4Y2GD39"/>
<reference evidence="1 2" key="1">
    <citation type="journal article" date="2019" name="Sci. Rep.">
        <title>Orb-weaving spider Araneus ventricosus genome elucidates the spidroin gene catalogue.</title>
        <authorList>
            <person name="Kono N."/>
            <person name="Nakamura H."/>
            <person name="Ohtoshi R."/>
            <person name="Moran D.A.P."/>
            <person name="Shinohara A."/>
            <person name="Yoshida Y."/>
            <person name="Fujiwara M."/>
            <person name="Mori M."/>
            <person name="Tomita M."/>
            <person name="Arakawa K."/>
        </authorList>
    </citation>
    <scope>NUCLEOTIDE SEQUENCE [LARGE SCALE GENOMIC DNA]</scope>
</reference>
<dbReference type="Proteomes" id="UP000499080">
    <property type="component" value="Unassembled WGS sequence"/>
</dbReference>
<gene>
    <name evidence="1" type="ORF">AVEN_117596_1</name>
</gene>
<dbReference type="EMBL" id="BGPR01001276">
    <property type="protein sequence ID" value="GBM49914.1"/>
    <property type="molecule type" value="Genomic_DNA"/>
</dbReference>
<sequence>MELSPSCLGPRSCSIISVMAAIRTKTGAVITITGQSTTSPKEVCLIIRVEVTQPHTIIVPPEVRLCLLIRWLFIRELVLPIWGSNIEREKNLNYSETSSNSNPCIAATPLNGQFFVARIFRPIDT</sequence>
<accession>A0A4Y2GD39</accession>
<name>A0A4Y2GD39_ARAVE</name>
<comment type="caution">
    <text evidence="1">The sequence shown here is derived from an EMBL/GenBank/DDBJ whole genome shotgun (WGS) entry which is preliminary data.</text>
</comment>
<proteinExistence type="predicted"/>
<organism evidence="1 2">
    <name type="scientific">Araneus ventricosus</name>
    <name type="common">Orbweaver spider</name>
    <name type="synonym">Epeira ventricosa</name>
    <dbReference type="NCBI Taxonomy" id="182803"/>
    <lineage>
        <taxon>Eukaryota</taxon>
        <taxon>Metazoa</taxon>
        <taxon>Ecdysozoa</taxon>
        <taxon>Arthropoda</taxon>
        <taxon>Chelicerata</taxon>
        <taxon>Arachnida</taxon>
        <taxon>Araneae</taxon>
        <taxon>Araneomorphae</taxon>
        <taxon>Entelegynae</taxon>
        <taxon>Araneoidea</taxon>
        <taxon>Araneidae</taxon>
        <taxon>Araneus</taxon>
    </lineage>
</organism>